<dbReference type="InterPro" id="IPR003658">
    <property type="entry name" value="Anti-sigma_ant"/>
</dbReference>
<organism evidence="4 5">
    <name type="scientific">Streptomyces incanus</name>
    <dbReference type="NCBI Taxonomy" id="887453"/>
    <lineage>
        <taxon>Bacteria</taxon>
        <taxon>Bacillati</taxon>
        <taxon>Actinomycetota</taxon>
        <taxon>Actinomycetes</taxon>
        <taxon>Kitasatosporales</taxon>
        <taxon>Streptomycetaceae</taxon>
        <taxon>Streptomyces</taxon>
    </lineage>
</organism>
<reference evidence="5" key="1">
    <citation type="journal article" date="2019" name="Int. J. Syst. Evol. Microbiol.">
        <title>The Global Catalogue of Microorganisms (GCM) 10K type strain sequencing project: providing services to taxonomists for standard genome sequencing and annotation.</title>
        <authorList>
            <consortium name="The Broad Institute Genomics Platform"/>
            <consortium name="The Broad Institute Genome Sequencing Center for Infectious Disease"/>
            <person name="Wu L."/>
            <person name="Ma J."/>
        </authorList>
    </citation>
    <scope>NUCLEOTIDE SEQUENCE [LARGE SCALE GENOMIC DNA]</scope>
    <source>
        <strain evidence="5">JCM 13852</strain>
    </source>
</reference>
<dbReference type="Pfam" id="PF01740">
    <property type="entry name" value="STAS"/>
    <property type="match status" value="1"/>
</dbReference>
<accession>A0ABW0XT01</accession>
<evidence type="ECO:0000256" key="1">
    <source>
        <dbReference type="ARBA" id="ARBA00009013"/>
    </source>
</evidence>
<dbReference type="SUPFAM" id="SSF52091">
    <property type="entry name" value="SpoIIaa-like"/>
    <property type="match status" value="1"/>
</dbReference>
<gene>
    <name evidence="4" type="ORF">ACFP2V_22940</name>
</gene>
<sequence>MEPPTEIGCSDVDGWTVVEVFGEVDVYSVSVIKQYMIERLADGCRRSIIDLRGVKFIDSMGLGVLVGVLKRVITVHGELKPVITDANTQQLFAPTDLQHVFPVYGSGYQLRRTS</sequence>
<dbReference type="PANTHER" id="PTHR33495:SF2">
    <property type="entry name" value="ANTI-SIGMA FACTOR ANTAGONIST TM_1081-RELATED"/>
    <property type="match status" value="1"/>
</dbReference>
<dbReference type="Proteomes" id="UP001596183">
    <property type="component" value="Unassembled WGS sequence"/>
</dbReference>
<evidence type="ECO:0000313" key="5">
    <source>
        <dbReference type="Proteomes" id="UP001596183"/>
    </source>
</evidence>
<dbReference type="PANTHER" id="PTHR33495">
    <property type="entry name" value="ANTI-SIGMA FACTOR ANTAGONIST TM_1081-RELATED-RELATED"/>
    <property type="match status" value="1"/>
</dbReference>
<proteinExistence type="inferred from homology"/>
<dbReference type="InterPro" id="IPR036513">
    <property type="entry name" value="STAS_dom_sf"/>
</dbReference>
<dbReference type="InterPro" id="IPR002645">
    <property type="entry name" value="STAS_dom"/>
</dbReference>
<dbReference type="PROSITE" id="PS50801">
    <property type="entry name" value="STAS"/>
    <property type="match status" value="1"/>
</dbReference>
<dbReference type="NCBIfam" id="TIGR00377">
    <property type="entry name" value="ant_ant_sig"/>
    <property type="match status" value="1"/>
</dbReference>
<protein>
    <recommendedName>
        <fullName evidence="2">Anti-sigma factor antagonist</fullName>
    </recommendedName>
</protein>
<dbReference type="Gene3D" id="3.30.750.24">
    <property type="entry name" value="STAS domain"/>
    <property type="match status" value="1"/>
</dbReference>
<dbReference type="RefSeq" id="WP_381215590.1">
    <property type="nucleotide sequence ID" value="NZ_JBHSPC010000074.1"/>
</dbReference>
<evidence type="ECO:0000256" key="2">
    <source>
        <dbReference type="RuleBase" id="RU003749"/>
    </source>
</evidence>
<dbReference type="CDD" id="cd07043">
    <property type="entry name" value="STAS_anti-anti-sigma_factors"/>
    <property type="match status" value="1"/>
</dbReference>
<dbReference type="EMBL" id="JBHSPC010000074">
    <property type="protein sequence ID" value="MFC5672863.1"/>
    <property type="molecule type" value="Genomic_DNA"/>
</dbReference>
<evidence type="ECO:0000259" key="3">
    <source>
        <dbReference type="PROSITE" id="PS50801"/>
    </source>
</evidence>
<comment type="caution">
    <text evidence="4">The sequence shown here is derived from an EMBL/GenBank/DDBJ whole genome shotgun (WGS) entry which is preliminary data.</text>
</comment>
<feature type="domain" description="STAS" evidence="3">
    <location>
        <begin position="5"/>
        <end position="77"/>
    </location>
</feature>
<evidence type="ECO:0000313" key="4">
    <source>
        <dbReference type="EMBL" id="MFC5672863.1"/>
    </source>
</evidence>
<name>A0ABW0XT01_9ACTN</name>
<keyword evidence="5" id="KW-1185">Reference proteome</keyword>
<comment type="similarity">
    <text evidence="1 2">Belongs to the anti-sigma-factor antagonist family.</text>
</comment>